<dbReference type="KEGG" id="dbk:DGMP_17020"/>
<keyword evidence="3" id="KW-1185">Reference proteome</keyword>
<reference evidence="2" key="1">
    <citation type="submission" date="2020-09" db="EMBL/GenBank/DDBJ databases">
        <title>Desulfogranum mesoprofundum gen. nov., sp. nov., a novel mesophilic, sulfate-reducing chemolithoautotroph isolated from a deep-sea hydrothermal vent chimney in the Suiyo Seamount.</title>
        <authorList>
            <person name="Hashimoto Y."/>
            <person name="Nakagawa S."/>
        </authorList>
    </citation>
    <scope>NUCLEOTIDE SEQUENCE</scope>
    <source>
        <strain evidence="2">KT2</strain>
    </source>
</reference>
<protein>
    <recommendedName>
        <fullName evidence="1">Methyltransferase type 11 domain-containing protein</fullName>
    </recommendedName>
</protein>
<dbReference type="CDD" id="cd02440">
    <property type="entry name" value="AdoMet_MTases"/>
    <property type="match status" value="1"/>
</dbReference>
<name>A0A8D5JH43_9BACT</name>
<evidence type="ECO:0000313" key="2">
    <source>
        <dbReference type="EMBL" id="BCL61009.1"/>
    </source>
</evidence>
<dbReference type="Pfam" id="PF08241">
    <property type="entry name" value="Methyltransf_11"/>
    <property type="match status" value="1"/>
</dbReference>
<dbReference type="GO" id="GO:0008757">
    <property type="term" value="F:S-adenosylmethionine-dependent methyltransferase activity"/>
    <property type="evidence" value="ECO:0007669"/>
    <property type="project" value="InterPro"/>
</dbReference>
<dbReference type="PANTHER" id="PTHR43591">
    <property type="entry name" value="METHYLTRANSFERASE"/>
    <property type="match status" value="1"/>
</dbReference>
<dbReference type="RefSeq" id="WP_228857079.1">
    <property type="nucleotide sequence ID" value="NZ_AP024086.1"/>
</dbReference>
<dbReference type="EMBL" id="AP024086">
    <property type="protein sequence ID" value="BCL61009.1"/>
    <property type="molecule type" value="Genomic_DNA"/>
</dbReference>
<dbReference type="Proteomes" id="UP000826725">
    <property type="component" value="Chromosome"/>
</dbReference>
<sequence>MNKQFYTILNSPFVYQMAQNILAPGAQFILCRKLNNLHETLIAKPGPILDIGCGPASWLWKVNLKPIGLDIQHEYSNAFQQVTNVAVTGSALLLPFKKNSFGAVFSLGVLHHLKDNDVAVMVQEMLRVCRPGGNLVVMDAVLPQRKALRPLAELIRNLDRGQYMRHEEKIKDLLKPIGKWKFIRYTYTLTGLEMIQGTIKIN</sequence>
<accession>A0A8D5JH43</accession>
<evidence type="ECO:0000259" key="1">
    <source>
        <dbReference type="Pfam" id="PF08241"/>
    </source>
</evidence>
<dbReference type="AlphaFoldDB" id="A0A8D5JH43"/>
<feature type="domain" description="Methyltransferase type 11" evidence="1">
    <location>
        <begin position="49"/>
        <end position="137"/>
    </location>
</feature>
<dbReference type="InterPro" id="IPR013216">
    <property type="entry name" value="Methyltransf_11"/>
</dbReference>
<organism evidence="2 3">
    <name type="scientific">Desulfomarina profundi</name>
    <dbReference type="NCBI Taxonomy" id="2772557"/>
    <lineage>
        <taxon>Bacteria</taxon>
        <taxon>Pseudomonadati</taxon>
        <taxon>Thermodesulfobacteriota</taxon>
        <taxon>Desulfobulbia</taxon>
        <taxon>Desulfobulbales</taxon>
        <taxon>Desulfobulbaceae</taxon>
        <taxon>Desulfomarina</taxon>
    </lineage>
</organism>
<proteinExistence type="predicted"/>
<evidence type="ECO:0000313" key="3">
    <source>
        <dbReference type="Proteomes" id="UP000826725"/>
    </source>
</evidence>
<gene>
    <name evidence="2" type="ORF">DGMP_17020</name>
</gene>